<dbReference type="InterPro" id="IPR050833">
    <property type="entry name" value="Poly_Biosynth_Transport"/>
</dbReference>
<feature type="transmembrane region" description="Helical" evidence="6">
    <location>
        <begin position="376"/>
        <end position="396"/>
    </location>
</feature>
<comment type="caution">
    <text evidence="7">The sequence shown here is derived from an EMBL/GenBank/DDBJ whole genome shotgun (WGS) entry which is preliminary data.</text>
</comment>
<evidence type="ECO:0000256" key="5">
    <source>
        <dbReference type="ARBA" id="ARBA00023136"/>
    </source>
</evidence>
<feature type="transmembrane region" description="Helical" evidence="6">
    <location>
        <begin position="402"/>
        <end position="425"/>
    </location>
</feature>
<name>A0A5M8P2S7_9BACT</name>
<gene>
    <name evidence="7" type="ORF">EZS26_001195</name>
</gene>
<accession>A0A5M8P2S7</accession>
<evidence type="ECO:0000313" key="8">
    <source>
        <dbReference type="Proteomes" id="UP000324575"/>
    </source>
</evidence>
<evidence type="ECO:0000256" key="2">
    <source>
        <dbReference type="ARBA" id="ARBA00022475"/>
    </source>
</evidence>
<feature type="transmembrane region" description="Helical" evidence="6">
    <location>
        <begin position="196"/>
        <end position="218"/>
    </location>
</feature>
<evidence type="ECO:0000256" key="1">
    <source>
        <dbReference type="ARBA" id="ARBA00004651"/>
    </source>
</evidence>
<dbReference type="Proteomes" id="UP000324575">
    <property type="component" value="Unassembled WGS sequence"/>
</dbReference>
<feature type="transmembrane region" description="Helical" evidence="6">
    <location>
        <begin position="460"/>
        <end position="479"/>
    </location>
</feature>
<dbReference type="GO" id="GO:0005886">
    <property type="term" value="C:plasma membrane"/>
    <property type="evidence" value="ECO:0007669"/>
    <property type="project" value="UniProtKB-SubCell"/>
</dbReference>
<feature type="transmembrane region" description="Helical" evidence="6">
    <location>
        <begin position="270"/>
        <end position="293"/>
    </location>
</feature>
<protein>
    <submittedName>
        <fullName evidence="7">Uncharacterized protein</fullName>
    </submittedName>
</protein>
<keyword evidence="2" id="KW-1003">Cell membrane</keyword>
<feature type="transmembrane region" description="Helical" evidence="6">
    <location>
        <begin position="12"/>
        <end position="37"/>
    </location>
</feature>
<proteinExistence type="predicted"/>
<evidence type="ECO:0000313" key="7">
    <source>
        <dbReference type="EMBL" id="KAA6302688.1"/>
    </source>
</evidence>
<dbReference type="AlphaFoldDB" id="A0A5M8P2S7"/>
<evidence type="ECO:0000256" key="4">
    <source>
        <dbReference type="ARBA" id="ARBA00022989"/>
    </source>
</evidence>
<keyword evidence="5 6" id="KW-0472">Membrane</keyword>
<feature type="transmembrane region" description="Helical" evidence="6">
    <location>
        <begin position="437"/>
        <end position="454"/>
    </location>
</feature>
<dbReference type="PANTHER" id="PTHR30250">
    <property type="entry name" value="PST FAMILY PREDICTED COLANIC ACID TRANSPORTER"/>
    <property type="match status" value="1"/>
</dbReference>
<feature type="transmembrane region" description="Helical" evidence="6">
    <location>
        <begin position="155"/>
        <end position="176"/>
    </location>
</feature>
<feature type="transmembrane region" description="Helical" evidence="6">
    <location>
        <begin position="230"/>
        <end position="250"/>
    </location>
</feature>
<evidence type="ECO:0000256" key="3">
    <source>
        <dbReference type="ARBA" id="ARBA00022692"/>
    </source>
</evidence>
<keyword evidence="3 6" id="KW-0812">Transmembrane</keyword>
<feature type="transmembrane region" description="Helical" evidence="6">
    <location>
        <begin position="313"/>
        <end position="332"/>
    </location>
</feature>
<dbReference type="EMBL" id="SNRX01000006">
    <property type="protein sequence ID" value="KAA6302688.1"/>
    <property type="molecule type" value="Genomic_DNA"/>
</dbReference>
<evidence type="ECO:0000256" key="6">
    <source>
        <dbReference type="SAM" id="Phobius"/>
    </source>
</evidence>
<dbReference type="PANTHER" id="PTHR30250:SF11">
    <property type="entry name" value="O-ANTIGEN TRANSPORTER-RELATED"/>
    <property type="match status" value="1"/>
</dbReference>
<sequence>MTATKSLIKDSALYGGSTILVKMISWLMTPLLTYLLAPSDYGIMVYLYAYTALIIVFLTFGLETGFFRFANQTEKYKVSTVYSTTISIVGSFTTLFLVLFLGFLPSLRHLFWDDDIPSLYIRLLILILSMDAFSAIPFAYLRYQKRPIKFGALKLVYVILYVIFCVFFLVICPWINKHQPQLIAWLWREDFSLGYVFISNLLATNIQTLCLIPELTGFKYRFDGALAKKMLHYCFPLMLMGLAGMSNQVVDKIIFPSVYPDRAGWSTQLGEYGACFKIAMIMMIFTQAFRYAYEPFFFEKSKEKNAKQAYADVMKYFVILGLAVFLGVMFYLDILKYFIDPSYFSALPVVPIVLIGELFFAVYFNLSIWYKINDKTYWGTIFSASGFIIIVGLNILFIPQYGYMACAWASFIGNGVIALLSYFIGQKHYPVKYDLKTIGLYSALTAVLFVVSIGMPIDTIYLRLGFNTLLLAVYLFVFMKRDLKLLGSPSASSPKERE</sequence>
<feature type="transmembrane region" description="Helical" evidence="6">
    <location>
        <begin position="81"/>
        <end position="107"/>
    </location>
</feature>
<keyword evidence="4 6" id="KW-1133">Transmembrane helix</keyword>
<feature type="transmembrane region" description="Helical" evidence="6">
    <location>
        <begin position="344"/>
        <end position="364"/>
    </location>
</feature>
<dbReference type="InterPro" id="IPR002797">
    <property type="entry name" value="Polysacc_synth"/>
</dbReference>
<reference evidence="7 8" key="1">
    <citation type="submission" date="2019-03" db="EMBL/GenBank/DDBJ databases">
        <title>Single cell metagenomics reveals metabolic interactions within the superorganism composed of flagellate Streblomastix strix and complex community of Bacteroidetes bacteria on its surface.</title>
        <authorList>
            <person name="Treitli S.C."/>
            <person name="Kolisko M."/>
            <person name="Husnik F."/>
            <person name="Keeling P."/>
            <person name="Hampl V."/>
        </authorList>
    </citation>
    <scope>NUCLEOTIDE SEQUENCE [LARGE SCALE GENOMIC DNA]</scope>
    <source>
        <strain evidence="7">St1</strain>
    </source>
</reference>
<feature type="transmembrane region" description="Helical" evidence="6">
    <location>
        <begin position="43"/>
        <end position="69"/>
    </location>
</feature>
<dbReference type="Pfam" id="PF01943">
    <property type="entry name" value="Polysacc_synt"/>
    <property type="match status" value="1"/>
</dbReference>
<organism evidence="7 8">
    <name type="scientific">Candidatus Ordinivivax streblomastigis</name>
    <dbReference type="NCBI Taxonomy" id="2540710"/>
    <lineage>
        <taxon>Bacteria</taxon>
        <taxon>Pseudomonadati</taxon>
        <taxon>Bacteroidota</taxon>
        <taxon>Bacteroidia</taxon>
        <taxon>Bacteroidales</taxon>
        <taxon>Candidatus Ordinivivax</taxon>
    </lineage>
</organism>
<feature type="transmembrane region" description="Helical" evidence="6">
    <location>
        <begin position="119"/>
        <end position="143"/>
    </location>
</feature>
<comment type="subcellular location">
    <subcellularLocation>
        <location evidence="1">Cell membrane</location>
        <topology evidence="1">Multi-pass membrane protein</topology>
    </subcellularLocation>
</comment>